<accession>A0ACC1J375</accession>
<proteinExistence type="predicted"/>
<sequence length="251" mass="28208">MAPSKKGKKTGTSEPVKKVTQDSRFSHVQEDPRFMRPKKGQSKVKVDKRFAHMIKDKDFTETSKVDRYGRVRDDNRIEAQLRNTYDFSGSEDEESESSNDEDDGDEERPAGYVDRARGEGIDSESSSESDSDISDIEWGKVGGRREGGLSDVEEDPDTIPRGDETRRFACVNLDWDHVRAVDLLTVFSAFKPDGGSVLSVRIYPSEFGKERVAKEAIEGPPRDIFGDSKQNDEDDSGSESDEDLVKRQVED</sequence>
<protein>
    <submittedName>
        <fullName evidence="1">Pre-rRNA-processing protein esf1</fullName>
    </submittedName>
</protein>
<dbReference type="EMBL" id="JANBPW010004047">
    <property type="protein sequence ID" value="KAJ1935978.1"/>
    <property type="molecule type" value="Genomic_DNA"/>
</dbReference>
<evidence type="ECO:0000313" key="2">
    <source>
        <dbReference type="Proteomes" id="UP001150603"/>
    </source>
</evidence>
<feature type="non-terminal residue" evidence="1">
    <location>
        <position position="251"/>
    </location>
</feature>
<gene>
    <name evidence="1" type="primary">ESF1_2</name>
    <name evidence="1" type="ORF">FBU59_005209</name>
</gene>
<organism evidence="1 2">
    <name type="scientific">Linderina macrospora</name>
    <dbReference type="NCBI Taxonomy" id="4868"/>
    <lineage>
        <taxon>Eukaryota</taxon>
        <taxon>Fungi</taxon>
        <taxon>Fungi incertae sedis</taxon>
        <taxon>Zoopagomycota</taxon>
        <taxon>Kickxellomycotina</taxon>
        <taxon>Kickxellomycetes</taxon>
        <taxon>Kickxellales</taxon>
        <taxon>Kickxellaceae</taxon>
        <taxon>Linderina</taxon>
    </lineage>
</organism>
<keyword evidence="2" id="KW-1185">Reference proteome</keyword>
<name>A0ACC1J375_9FUNG</name>
<evidence type="ECO:0000313" key="1">
    <source>
        <dbReference type="EMBL" id="KAJ1935978.1"/>
    </source>
</evidence>
<reference evidence="1" key="1">
    <citation type="submission" date="2022-07" db="EMBL/GenBank/DDBJ databases">
        <title>Phylogenomic reconstructions and comparative analyses of Kickxellomycotina fungi.</title>
        <authorList>
            <person name="Reynolds N.K."/>
            <person name="Stajich J.E."/>
            <person name="Barry K."/>
            <person name="Grigoriev I.V."/>
            <person name="Crous P."/>
            <person name="Smith M.E."/>
        </authorList>
    </citation>
    <scope>NUCLEOTIDE SEQUENCE</scope>
    <source>
        <strain evidence="1">NRRL 5244</strain>
    </source>
</reference>
<comment type="caution">
    <text evidence="1">The sequence shown here is derived from an EMBL/GenBank/DDBJ whole genome shotgun (WGS) entry which is preliminary data.</text>
</comment>
<dbReference type="Proteomes" id="UP001150603">
    <property type="component" value="Unassembled WGS sequence"/>
</dbReference>